<keyword evidence="1" id="KW-0677">Repeat</keyword>
<dbReference type="Pfam" id="PF14432">
    <property type="entry name" value="DYW_deaminase"/>
    <property type="match status" value="1"/>
</dbReference>
<dbReference type="EMBL" id="CM026430">
    <property type="protein sequence ID" value="KAG0561970.1"/>
    <property type="molecule type" value="Genomic_DNA"/>
</dbReference>
<feature type="repeat" description="PPR" evidence="2">
    <location>
        <begin position="712"/>
        <end position="746"/>
    </location>
</feature>
<dbReference type="PANTHER" id="PTHR24015">
    <property type="entry name" value="OS07G0578800 PROTEIN-RELATED"/>
    <property type="match status" value="1"/>
</dbReference>
<dbReference type="GO" id="GO:0008270">
    <property type="term" value="F:zinc ion binding"/>
    <property type="evidence" value="ECO:0007669"/>
    <property type="project" value="InterPro"/>
</dbReference>
<protein>
    <recommendedName>
        <fullName evidence="3">DYW domain-containing protein</fullName>
    </recommendedName>
</protein>
<feature type="repeat" description="PPR" evidence="2">
    <location>
        <begin position="374"/>
        <end position="408"/>
    </location>
</feature>
<dbReference type="FunFam" id="1.25.40.10:FF:000380">
    <property type="entry name" value="Pentatricopeptide repeat-containing protein, chloroplastic"/>
    <property type="match status" value="1"/>
</dbReference>
<dbReference type="EMBL" id="CM026430">
    <property type="protein sequence ID" value="KAG0561968.1"/>
    <property type="molecule type" value="Genomic_DNA"/>
</dbReference>
<comment type="caution">
    <text evidence="4">The sequence shown here is derived from an EMBL/GenBank/DDBJ whole genome shotgun (WGS) entry which is preliminary data.</text>
</comment>
<dbReference type="InterPro" id="IPR032867">
    <property type="entry name" value="DYW_dom"/>
</dbReference>
<evidence type="ECO:0000313" key="5">
    <source>
        <dbReference type="Proteomes" id="UP000822688"/>
    </source>
</evidence>
<dbReference type="Gene3D" id="1.25.40.10">
    <property type="entry name" value="Tetratricopeptide repeat domain"/>
    <property type="match status" value="6"/>
</dbReference>
<gene>
    <name evidence="4" type="ORF">KC19_9G107100</name>
</gene>
<feature type="repeat" description="PPR" evidence="2">
    <location>
        <begin position="172"/>
        <end position="206"/>
    </location>
</feature>
<dbReference type="PROSITE" id="PS51375">
    <property type="entry name" value="PPR"/>
    <property type="match status" value="8"/>
</dbReference>
<feature type="repeat" description="PPR" evidence="2">
    <location>
        <begin position="141"/>
        <end position="171"/>
    </location>
</feature>
<dbReference type="InterPro" id="IPR046848">
    <property type="entry name" value="E_motif"/>
</dbReference>
<feature type="repeat" description="PPR" evidence="2">
    <location>
        <begin position="273"/>
        <end position="307"/>
    </location>
</feature>
<dbReference type="Pfam" id="PF20431">
    <property type="entry name" value="E_motif"/>
    <property type="match status" value="1"/>
</dbReference>
<dbReference type="InterPro" id="IPR002885">
    <property type="entry name" value="PPR_rpt"/>
</dbReference>
<dbReference type="FunFam" id="1.25.40.10:FF:000344">
    <property type="entry name" value="Pentatricopeptide repeat-containing protein"/>
    <property type="match status" value="1"/>
</dbReference>
<evidence type="ECO:0000259" key="3">
    <source>
        <dbReference type="Pfam" id="PF14432"/>
    </source>
</evidence>
<proteinExistence type="predicted"/>
<dbReference type="EMBL" id="CM026430">
    <property type="protein sequence ID" value="KAG0561967.1"/>
    <property type="molecule type" value="Genomic_DNA"/>
</dbReference>
<dbReference type="InterPro" id="IPR011990">
    <property type="entry name" value="TPR-like_helical_dom_sf"/>
</dbReference>
<feature type="repeat" description="PPR" evidence="2">
    <location>
        <begin position="475"/>
        <end position="509"/>
    </location>
</feature>
<reference evidence="4" key="1">
    <citation type="submission" date="2020-06" db="EMBL/GenBank/DDBJ databases">
        <title>WGS assembly of Ceratodon purpureus strain R40.</title>
        <authorList>
            <person name="Carey S.B."/>
            <person name="Jenkins J."/>
            <person name="Shu S."/>
            <person name="Lovell J.T."/>
            <person name="Sreedasyam A."/>
            <person name="Maumus F."/>
            <person name="Tiley G.P."/>
            <person name="Fernandez-Pozo N."/>
            <person name="Barry K."/>
            <person name="Chen C."/>
            <person name="Wang M."/>
            <person name="Lipzen A."/>
            <person name="Daum C."/>
            <person name="Saski C.A."/>
            <person name="Payton A.C."/>
            <person name="Mcbreen J.C."/>
            <person name="Conrad R.E."/>
            <person name="Kollar L.M."/>
            <person name="Olsson S."/>
            <person name="Huttunen S."/>
            <person name="Landis J.B."/>
            <person name="Wickett N.J."/>
            <person name="Johnson M.G."/>
            <person name="Rensing S.A."/>
            <person name="Grimwood J."/>
            <person name="Schmutz J."/>
            <person name="Mcdaniel S.F."/>
        </authorList>
    </citation>
    <scope>NUCLEOTIDE SEQUENCE</scope>
    <source>
        <strain evidence="4">R40</strain>
    </source>
</reference>
<evidence type="ECO:0000313" key="4">
    <source>
        <dbReference type="EMBL" id="KAG0561969.1"/>
    </source>
</evidence>
<dbReference type="Pfam" id="PF01535">
    <property type="entry name" value="PPR"/>
    <property type="match status" value="2"/>
</dbReference>
<feature type="repeat" description="PPR" evidence="2">
    <location>
        <begin position="576"/>
        <end position="610"/>
    </location>
</feature>
<dbReference type="PANTHER" id="PTHR24015:SF548">
    <property type="entry name" value="OS08G0340900 PROTEIN"/>
    <property type="match status" value="1"/>
</dbReference>
<keyword evidence="5" id="KW-1185">Reference proteome</keyword>
<feature type="repeat" description="PPR" evidence="2">
    <location>
        <begin position="677"/>
        <end position="711"/>
    </location>
</feature>
<organism evidence="4 5">
    <name type="scientific">Ceratodon purpureus</name>
    <name type="common">Fire moss</name>
    <name type="synonym">Dicranum purpureum</name>
    <dbReference type="NCBI Taxonomy" id="3225"/>
    <lineage>
        <taxon>Eukaryota</taxon>
        <taxon>Viridiplantae</taxon>
        <taxon>Streptophyta</taxon>
        <taxon>Embryophyta</taxon>
        <taxon>Bryophyta</taxon>
        <taxon>Bryophytina</taxon>
        <taxon>Bryopsida</taxon>
        <taxon>Dicranidae</taxon>
        <taxon>Pseudoditrichales</taxon>
        <taxon>Ditrichaceae</taxon>
        <taxon>Ceratodon</taxon>
    </lineage>
</organism>
<dbReference type="SUPFAM" id="SSF48452">
    <property type="entry name" value="TPR-like"/>
    <property type="match status" value="2"/>
</dbReference>
<dbReference type="Proteomes" id="UP000822688">
    <property type="component" value="Chromosome 9"/>
</dbReference>
<accession>A0A8T0GUD8</accession>
<evidence type="ECO:0000256" key="1">
    <source>
        <dbReference type="ARBA" id="ARBA00022737"/>
    </source>
</evidence>
<dbReference type="GO" id="GO:0009451">
    <property type="term" value="P:RNA modification"/>
    <property type="evidence" value="ECO:0007669"/>
    <property type="project" value="InterPro"/>
</dbReference>
<dbReference type="FunFam" id="1.25.40.10:FF:000381">
    <property type="entry name" value="Pentatricopeptide repeat-containing protein"/>
    <property type="match status" value="1"/>
</dbReference>
<dbReference type="Pfam" id="PF12854">
    <property type="entry name" value="PPR_1"/>
    <property type="match status" value="1"/>
</dbReference>
<dbReference type="EMBL" id="CM026430">
    <property type="protein sequence ID" value="KAG0561969.1"/>
    <property type="molecule type" value="Genomic_DNA"/>
</dbReference>
<dbReference type="FunFam" id="1.25.40.10:FF:000031">
    <property type="entry name" value="Pentatricopeptide repeat-containing protein mitochondrial"/>
    <property type="match status" value="3"/>
</dbReference>
<evidence type="ECO:0000256" key="2">
    <source>
        <dbReference type="PROSITE-ProRule" id="PRU00708"/>
    </source>
</evidence>
<dbReference type="Pfam" id="PF13041">
    <property type="entry name" value="PPR_2"/>
    <property type="match status" value="6"/>
</dbReference>
<dbReference type="GO" id="GO:0003723">
    <property type="term" value="F:RNA binding"/>
    <property type="evidence" value="ECO:0007669"/>
    <property type="project" value="InterPro"/>
</dbReference>
<dbReference type="FunFam" id="1.25.40.10:FF:000366">
    <property type="entry name" value="Pentatricopeptide (PPR) repeat-containing protein"/>
    <property type="match status" value="1"/>
</dbReference>
<dbReference type="AlphaFoldDB" id="A0A8T0GUD8"/>
<dbReference type="InterPro" id="IPR046960">
    <property type="entry name" value="PPR_At4g14850-like_plant"/>
</dbReference>
<sequence>MGRSRLPRALARAGMFGRQIGIRSYGGFLREWSLPWSMPCQSGEAVCREFGTSSSGSFSSGRGFEVGEIKDTQRANVVLNRLSKAGQLREAMQVLDRVDDPRIRIHRQTYSALLQVCVKLKSLGDGERIHNHIKGSSVEPDIFMWNSLISMYAKCGKLGSAQQVFDEMLNRDVYSWNLLLGGYVHHGQFDEAFTLYERMVQERMKPDKHTFVSMLNACADSESLDTGRELCARVLKAGWDTDLYVGTAMINMHVKCGSIEDAIEVFDKLPRRDLVTWTSMITGLAQHGRFQQACDLFQRMEEEGVQPDKVAFVSLLRGCSSPEALNQGKIIHARMRRLGLDEEVYVGTALLSMYAKCGSMEDAIQVFDKIKERNVVSWTAMIAGFAQHGRMEEAFRFFDNMIKSGIEPNRVTFMSILGASASPSALRNGRQIHDHIIKAGYGSDPRVRTALLSMYAKCGSLEDARAVFEKIPKQNVVSWNAMITAYVQHEQYDNALATFQAMLKEGVKPNNSTFTSILNACKSPNALDLGKWVHSLIVQADSGFDLHISNALVSMFVRCGDILSAENIFNNMLKRDLVSWNTIITGFVQHGQSQVAFGYFKRMVQEGMKPNKITFIGMLNACASPDALPEGRRLHALITEAGCDNDVLVGTGLISMYTKCGSIEDAWNTFQKLPEKNVYSWTAMITGYAQHGRGKEALELFSQMQQEGVKPDWVTFVGALSACAHAGLITEGLHHFNSMKDYNIEPTMEHYGCVVDMFGRAGLLNEAVEFMDQMKVAPDSRLWGALLGACQVHGNVELAERAAQKKFELDPTDNGVYVILSNIYASAGMWDEVAKMRNVMQDRGVVKKPGQSWIEVSGQVHTFYSDDKTHPQTEEIHAELGRLHREMKQAGYRPDTRYVLHDVEESEKERALCHHSERLAIAFGLLTTPPPTPIVISKNLRVCGDCHTATKFISKITKREIIARDANRFHHFRDGVCTCGDFW</sequence>
<feature type="domain" description="DYW" evidence="3">
    <location>
        <begin position="891"/>
        <end position="983"/>
    </location>
</feature>
<name>A0A8T0GUD8_CERPU</name>
<dbReference type="NCBIfam" id="TIGR00756">
    <property type="entry name" value="PPR"/>
    <property type="match status" value="9"/>
</dbReference>